<evidence type="ECO:0000313" key="2">
    <source>
        <dbReference type="EMBL" id="KAL1607220.1"/>
    </source>
</evidence>
<evidence type="ECO:0008006" key="4">
    <source>
        <dbReference type="Google" id="ProtNLM"/>
    </source>
</evidence>
<keyword evidence="1" id="KW-0732">Signal</keyword>
<reference evidence="2 3" key="1">
    <citation type="submission" date="2024-02" db="EMBL/GenBank/DDBJ databases">
        <title>De novo assembly and annotation of 12 fungi associated with fruit tree decline syndrome in Ontario, Canada.</title>
        <authorList>
            <person name="Sulman M."/>
            <person name="Ellouze W."/>
            <person name="Ilyukhin E."/>
        </authorList>
    </citation>
    <scope>NUCLEOTIDE SEQUENCE [LARGE SCALE GENOMIC DNA]</scope>
    <source>
        <strain evidence="2 3">M97-236</strain>
    </source>
</reference>
<gene>
    <name evidence="2" type="ORF">SLS59_002925</name>
</gene>
<dbReference type="InterPro" id="IPR006652">
    <property type="entry name" value="Kelch_1"/>
</dbReference>
<feature type="signal peptide" evidence="1">
    <location>
        <begin position="1"/>
        <end position="26"/>
    </location>
</feature>
<dbReference type="PANTHER" id="PTHR32208">
    <property type="entry name" value="SECRETED PROTEIN-RELATED"/>
    <property type="match status" value="1"/>
</dbReference>
<sequence>MGRRGEVSKDVIRFYLLTVLIQNAEAVSIYNPATNAFTRAADMKIARGYQTSATLSDGRVFTIGGSFTGPLGGKTGEVYNPTTNKWSLLQGTDPAPLLTKDREGIFREDNHAWLFGWRNGSVFQAGPSKTMHWYYTSGQGSVVPAGTRTGEMDQMCGVNVMYDVGKILSAGGSQDYTDSAATKVSHLISITDPGVPATVERIPDMAWARGYVGP</sequence>
<organism evidence="2 3">
    <name type="scientific">Nothophoma quercina</name>
    <dbReference type="NCBI Taxonomy" id="749835"/>
    <lineage>
        <taxon>Eukaryota</taxon>
        <taxon>Fungi</taxon>
        <taxon>Dikarya</taxon>
        <taxon>Ascomycota</taxon>
        <taxon>Pezizomycotina</taxon>
        <taxon>Dothideomycetes</taxon>
        <taxon>Pleosporomycetidae</taxon>
        <taxon>Pleosporales</taxon>
        <taxon>Pleosporineae</taxon>
        <taxon>Didymellaceae</taxon>
        <taxon>Nothophoma</taxon>
    </lineage>
</organism>
<dbReference type="SUPFAM" id="SSF50965">
    <property type="entry name" value="Galactose oxidase, central domain"/>
    <property type="match status" value="1"/>
</dbReference>
<proteinExistence type="predicted"/>
<comment type="caution">
    <text evidence="2">The sequence shown here is derived from an EMBL/GenBank/DDBJ whole genome shotgun (WGS) entry which is preliminary data.</text>
</comment>
<dbReference type="Gene3D" id="2.130.10.80">
    <property type="entry name" value="Galactose oxidase/kelch, beta-propeller"/>
    <property type="match status" value="1"/>
</dbReference>
<accession>A0ABR3RS12</accession>
<dbReference type="InterPro" id="IPR037293">
    <property type="entry name" value="Gal_Oxidase_central_sf"/>
</dbReference>
<keyword evidence="3" id="KW-1185">Reference proteome</keyword>
<dbReference type="Proteomes" id="UP001521222">
    <property type="component" value="Unassembled WGS sequence"/>
</dbReference>
<feature type="chain" id="PRO_5046342618" description="Galactose oxidase" evidence="1">
    <location>
        <begin position="27"/>
        <end position="214"/>
    </location>
</feature>
<dbReference type="Pfam" id="PF01344">
    <property type="entry name" value="Kelch_1"/>
    <property type="match status" value="1"/>
</dbReference>
<protein>
    <recommendedName>
        <fullName evidence="4">Galactose oxidase</fullName>
    </recommendedName>
</protein>
<dbReference type="EMBL" id="JAKIXB020000007">
    <property type="protein sequence ID" value="KAL1607220.1"/>
    <property type="molecule type" value="Genomic_DNA"/>
</dbReference>
<dbReference type="InterPro" id="IPR011043">
    <property type="entry name" value="Gal_Oxase/kelch_b-propeller"/>
</dbReference>
<evidence type="ECO:0000313" key="3">
    <source>
        <dbReference type="Proteomes" id="UP001521222"/>
    </source>
</evidence>
<dbReference type="PANTHER" id="PTHR32208:SF56">
    <property type="entry name" value="GALACTOSE OXIDASE-RELATED"/>
    <property type="match status" value="1"/>
</dbReference>
<name>A0ABR3RS12_9PLEO</name>
<evidence type="ECO:0000256" key="1">
    <source>
        <dbReference type="SAM" id="SignalP"/>
    </source>
</evidence>